<dbReference type="AlphaFoldDB" id="A0AAU0ML25"/>
<feature type="domain" description="NfeD-like C-terminal" evidence="6">
    <location>
        <begin position="91"/>
        <end position="150"/>
    </location>
</feature>
<gene>
    <name evidence="7" type="ORF">RYJ27_06725</name>
</gene>
<protein>
    <submittedName>
        <fullName evidence="7">NfeD family protein</fullName>
    </submittedName>
</protein>
<evidence type="ECO:0000313" key="7">
    <source>
        <dbReference type="EMBL" id="WOQ70870.1"/>
    </source>
</evidence>
<keyword evidence="3 5" id="KW-1133">Transmembrane helix</keyword>
<accession>A0AAU0ML25</accession>
<sequence length="157" mass="16617">MDLFQTVEQFAWIGWIVLILVFFTIETLTLELTFAMLGLGGVAGLVAELAGAPLWLQVVVGAAVAALLLLLLRPPLLRRLRRGEDPTPSNVDALLGMSGVVIATVGLTGGQVRLANGDTWTARTSDIREITPGVAVTVTRIDGATALVRPTEETAQS</sequence>
<proteinExistence type="predicted"/>
<keyword evidence="8" id="KW-1185">Reference proteome</keyword>
<keyword evidence="2 5" id="KW-0812">Transmembrane</keyword>
<dbReference type="PANTHER" id="PTHR33507:SF3">
    <property type="entry name" value="INNER MEMBRANE PROTEIN YBBJ"/>
    <property type="match status" value="1"/>
</dbReference>
<keyword evidence="4 5" id="KW-0472">Membrane</keyword>
<name>A0AAU0ML25_9MICO</name>
<evidence type="ECO:0000313" key="8">
    <source>
        <dbReference type="Proteomes" id="UP001329313"/>
    </source>
</evidence>
<dbReference type="Proteomes" id="UP001329313">
    <property type="component" value="Chromosome"/>
</dbReference>
<dbReference type="EMBL" id="CP137080">
    <property type="protein sequence ID" value="WOQ70870.1"/>
    <property type="molecule type" value="Genomic_DNA"/>
</dbReference>
<evidence type="ECO:0000259" key="6">
    <source>
        <dbReference type="Pfam" id="PF01957"/>
    </source>
</evidence>
<feature type="transmembrane region" description="Helical" evidence="5">
    <location>
        <begin position="54"/>
        <end position="72"/>
    </location>
</feature>
<feature type="transmembrane region" description="Helical" evidence="5">
    <location>
        <begin position="12"/>
        <end position="34"/>
    </location>
</feature>
<evidence type="ECO:0000256" key="3">
    <source>
        <dbReference type="ARBA" id="ARBA00022989"/>
    </source>
</evidence>
<evidence type="ECO:0000256" key="2">
    <source>
        <dbReference type="ARBA" id="ARBA00022692"/>
    </source>
</evidence>
<dbReference type="InterPro" id="IPR012340">
    <property type="entry name" value="NA-bd_OB-fold"/>
</dbReference>
<dbReference type="Pfam" id="PF01957">
    <property type="entry name" value="NfeD"/>
    <property type="match status" value="1"/>
</dbReference>
<dbReference type="Gene3D" id="2.40.50.140">
    <property type="entry name" value="Nucleic acid-binding proteins"/>
    <property type="match status" value="1"/>
</dbReference>
<evidence type="ECO:0000256" key="1">
    <source>
        <dbReference type="ARBA" id="ARBA00004141"/>
    </source>
</evidence>
<reference evidence="7 8" key="1">
    <citation type="submission" date="2023-10" db="EMBL/GenBank/DDBJ databases">
        <title>Y20.</title>
        <authorList>
            <person name="Zhang G."/>
            <person name="Ding Y."/>
        </authorList>
    </citation>
    <scope>NUCLEOTIDE SEQUENCE [LARGE SCALE GENOMIC DNA]</scope>
    <source>
        <strain evidence="7 8">Y20</strain>
    </source>
</reference>
<organism evidence="7 8">
    <name type="scientific">Microbacterium limosum</name>
    <dbReference type="NCBI Taxonomy" id="3079935"/>
    <lineage>
        <taxon>Bacteria</taxon>
        <taxon>Bacillati</taxon>
        <taxon>Actinomycetota</taxon>
        <taxon>Actinomycetes</taxon>
        <taxon>Micrococcales</taxon>
        <taxon>Microbacteriaceae</taxon>
        <taxon>Microbacterium</taxon>
    </lineage>
</organism>
<comment type="subcellular location">
    <subcellularLocation>
        <location evidence="1">Membrane</location>
        <topology evidence="1">Multi-pass membrane protein</topology>
    </subcellularLocation>
</comment>
<dbReference type="KEGG" id="mliy:RYJ27_06725"/>
<dbReference type="PANTHER" id="PTHR33507">
    <property type="entry name" value="INNER MEMBRANE PROTEIN YBBJ"/>
    <property type="match status" value="1"/>
</dbReference>
<dbReference type="InterPro" id="IPR052165">
    <property type="entry name" value="Membrane_assoc_protease"/>
</dbReference>
<evidence type="ECO:0000256" key="5">
    <source>
        <dbReference type="SAM" id="Phobius"/>
    </source>
</evidence>
<dbReference type="InterPro" id="IPR002810">
    <property type="entry name" value="NfeD-like_C"/>
</dbReference>
<evidence type="ECO:0000256" key="4">
    <source>
        <dbReference type="ARBA" id="ARBA00023136"/>
    </source>
</evidence>
<dbReference type="GO" id="GO:0005886">
    <property type="term" value="C:plasma membrane"/>
    <property type="evidence" value="ECO:0007669"/>
    <property type="project" value="TreeGrafter"/>
</dbReference>
<dbReference type="RefSeq" id="WP_330171937.1">
    <property type="nucleotide sequence ID" value="NZ_CP137080.1"/>
</dbReference>